<protein>
    <submittedName>
        <fullName evidence="1">Uncharacterized protein</fullName>
    </submittedName>
</protein>
<reference evidence="1 2" key="1">
    <citation type="submission" date="2019-06" db="EMBL/GenBank/DDBJ databases">
        <authorList>
            <person name="Palmer J.M."/>
        </authorList>
    </citation>
    <scope>NUCLEOTIDE SEQUENCE [LARGE SCALE GENOMIC DNA]</scope>
    <source>
        <strain evidence="1 2">TWF703</strain>
    </source>
</reference>
<comment type="caution">
    <text evidence="1">The sequence shown here is derived from an EMBL/GenBank/DDBJ whole genome shotgun (WGS) entry which is preliminary data.</text>
</comment>
<dbReference type="Proteomes" id="UP000480548">
    <property type="component" value="Unassembled WGS sequence"/>
</dbReference>
<evidence type="ECO:0000313" key="1">
    <source>
        <dbReference type="EMBL" id="KAF3124177.1"/>
    </source>
</evidence>
<dbReference type="AlphaFoldDB" id="A0A7C8NMM1"/>
<organism evidence="1 2">
    <name type="scientific">Orbilia oligospora</name>
    <name type="common">Nematode-trapping fungus</name>
    <name type="synonym">Arthrobotrys oligospora</name>
    <dbReference type="NCBI Taxonomy" id="2813651"/>
    <lineage>
        <taxon>Eukaryota</taxon>
        <taxon>Fungi</taxon>
        <taxon>Dikarya</taxon>
        <taxon>Ascomycota</taxon>
        <taxon>Pezizomycotina</taxon>
        <taxon>Orbiliomycetes</taxon>
        <taxon>Orbiliales</taxon>
        <taxon>Orbiliaceae</taxon>
        <taxon>Orbilia</taxon>
    </lineage>
</organism>
<gene>
    <name evidence="1" type="ORF">TWF703_000478</name>
</gene>
<evidence type="ECO:0000313" key="2">
    <source>
        <dbReference type="Proteomes" id="UP000480548"/>
    </source>
</evidence>
<name>A0A7C8NMM1_ORBOL</name>
<dbReference type="EMBL" id="WIQZ01000102">
    <property type="protein sequence ID" value="KAF3124177.1"/>
    <property type="molecule type" value="Genomic_DNA"/>
</dbReference>
<proteinExistence type="predicted"/>
<sequence>MPPRNRDLHPGRFDIVLYGVKQSALSSRYTRPHLKKISNIDAHLVRNKGNQYFENNIARHMGGNPAALFNIRTRRIITINYEYTFYNQFDAGFRRTEVKDIDWDAFLEDTFDSLFEDQDDIWQMVYFRPKVDFAWFLKAPYRFLESVVCALAGWSPVLYLEDLLDGYYLTTWKSRMKYAWMRGKREGEDMMRWMDGKERVERRPRLKPRPEIPKWHFMSDDQQTWLKPSFPEQPEPVVEAKPGFTVIPTSPEIPDWFAENKNRLSPIQEELEPLSPIWRGFGIDIPQRNTMLGFSP</sequence>
<accession>A0A7C8NMM1</accession>